<dbReference type="PROSITE" id="PS50928">
    <property type="entry name" value="ABC_TM1"/>
    <property type="match status" value="1"/>
</dbReference>
<evidence type="ECO:0000256" key="6">
    <source>
        <dbReference type="ARBA" id="ARBA00023136"/>
    </source>
</evidence>
<keyword evidence="6 7" id="KW-0472">Membrane</keyword>
<dbReference type="EMBL" id="JANKAS010000008">
    <property type="protein sequence ID" value="MCR1899331.1"/>
    <property type="molecule type" value="Genomic_DNA"/>
</dbReference>
<dbReference type="GO" id="GO:0055085">
    <property type="term" value="P:transmembrane transport"/>
    <property type="evidence" value="ECO:0007669"/>
    <property type="project" value="InterPro"/>
</dbReference>
<evidence type="ECO:0000256" key="2">
    <source>
        <dbReference type="ARBA" id="ARBA00022448"/>
    </source>
</evidence>
<dbReference type="Pfam" id="PF00528">
    <property type="entry name" value="BPD_transp_1"/>
    <property type="match status" value="1"/>
</dbReference>
<dbReference type="CDD" id="cd06261">
    <property type="entry name" value="TM_PBP2"/>
    <property type="match status" value="1"/>
</dbReference>
<feature type="transmembrane region" description="Helical" evidence="7">
    <location>
        <begin position="99"/>
        <end position="121"/>
    </location>
</feature>
<dbReference type="InterPro" id="IPR025966">
    <property type="entry name" value="OppC_N"/>
</dbReference>
<dbReference type="Pfam" id="PF12911">
    <property type="entry name" value="OppC_N"/>
    <property type="match status" value="1"/>
</dbReference>
<sequence>MSSEAVIKKPSKLTAKEKRWEKEIKIFLKHKLGMIGLVGVALIILVALLAPLIAEPVSGYGVYEDKLLAPSATHLFGTDDMGLDLFSQVVWGTRSSIKVGVIAVLVAMIIGVPIGLLSGYYGGIFDTLGMGLTEVFLTIPMLPLMIITAAVLETTSINTVAFIIGVFSWPSIARITRASTLKVCGMQYIEAAKSLGISTRSIIYKHVFVNASTPIFVNLTIVMATSIITESSISFLGLGDPLAYSWGKILNNAHLSGAFGTAWWYSLFPSMAIMFFVISFNFLSMGVRDALNPRISRE</sequence>
<dbReference type="PANTHER" id="PTHR43386:SF1">
    <property type="entry name" value="D,D-DIPEPTIDE TRANSPORT SYSTEM PERMEASE PROTEIN DDPC-RELATED"/>
    <property type="match status" value="1"/>
</dbReference>
<dbReference type="InterPro" id="IPR050366">
    <property type="entry name" value="BP-dependent_transpt_permease"/>
</dbReference>
<dbReference type="PANTHER" id="PTHR43386">
    <property type="entry name" value="OLIGOPEPTIDE TRANSPORT SYSTEM PERMEASE PROTEIN APPC"/>
    <property type="match status" value="1"/>
</dbReference>
<keyword evidence="2 7" id="KW-0813">Transport</keyword>
<accession>A0AAE3HEY0</accession>
<evidence type="ECO:0000256" key="1">
    <source>
        <dbReference type="ARBA" id="ARBA00004651"/>
    </source>
</evidence>
<keyword evidence="10" id="KW-1185">Reference proteome</keyword>
<dbReference type="InterPro" id="IPR000515">
    <property type="entry name" value="MetI-like"/>
</dbReference>
<evidence type="ECO:0000256" key="7">
    <source>
        <dbReference type="RuleBase" id="RU363032"/>
    </source>
</evidence>
<feature type="transmembrane region" description="Helical" evidence="7">
    <location>
        <begin position="262"/>
        <end position="287"/>
    </location>
</feature>
<comment type="caution">
    <text evidence="9">The sequence shown here is derived from an EMBL/GenBank/DDBJ whole genome shotgun (WGS) entry which is preliminary data.</text>
</comment>
<gene>
    <name evidence="9" type="ORF">NSA47_10085</name>
</gene>
<feature type="transmembrane region" description="Helical" evidence="7">
    <location>
        <begin position="157"/>
        <end position="176"/>
    </location>
</feature>
<feature type="transmembrane region" description="Helical" evidence="7">
    <location>
        <begin position="207"/>
        <end position="228"/>
    </location>
</feature>
<dbReference type="InterPro" id="IPR035906">
    <property type="entry name" value="MetI-like_sf"/>
</dbReference>
<protein>
    <submittedName>
        <fullName evidence="9">ABC transporter permease</fullName>
    </submittedName>
</protein>
<dbReference type="SUPFAM" id="SSF161098">
    <property type="entry name" value="MetI-like"/>
    <property type="match status" value="1"/>
</dbReference>
<comment type="similarity">
    <text evidence="7">Belongs to the binding-protein-dependent transport system permease family.</text>
</comment>
<evidence type="ECO:0000259" key="8">
    <source>
        <dbReference type="PROSITE" id="PS50928"/>
    </source>
</evidence>
<organism evidence="9 10">
    <name type="scientific">Irregularibacter muris</name>
    <dbReference type="NCBI Taxonomy" id="1796619"/>
    <lineage>
        <taxon>Bacteria</taxon>
        <taxon>Bacillati</taxon>
        <taxon>Bacillota</taxon>
        <taxon>Clostridia</taxon>
        <taxon>Eubacteriales</taxon>
        <taxon>Eubacteriaceae</taxon>
        <taxon>Irregularibacter</taxon>
    </lineage>
</organism>
<comment type="subcellular location">
    <subcellularLocation>
        <location evidence="1 7">Cell membrane</location>
        <topology evidence="1 7">Multi-pass membrane protein</topology>
    </subcellularLocation>
</comment>
<evidence type="ECO:0000256" key="3">
    <source>
        <dbReference type="ARBA" id="ARBA00022475"/>
    </source>
</evidence>
<feature type="transmembrane region" description="Helical" evidence="7">
    <location>
        <begin position="128"/>
        <end position="151"/>
    </location>
</feature>
<keyword evidence="5 7" id="KW-1133">Transmembrane helix</keyword>
<evidence type="ECO:0000256" key="5">
    <source>
        <dbReference type="ARBA" id="ARBA00022989"/>
    </source>
</evidence>
<name>A0AAE3HEY0_9FIRM</name>
<keyword evidence="4 7" id="KW-0812">Transmembrane</keyword>
<dbReference type="Gene3D" id="1.10.3720.10">
    <property type="entry name" value="MetI-like"/>
    <property type="match status" value="1"/>
</dbReference>
<dbReference type="RefSeq" id="WP_257531567.1">
    <property type="nucleotide sequence ID" value="NZ_JANKAS010000008.1"/>
</dbReference>
<evidence type="ECO:0000313" key="10">
    <source>
        <dbReference type="Proteomes" id="UP001205748"/>
    </source>
</evidence>
<dbReference type="GO" id="GO:0005886">
    <property type="term" value="C:plasma membrane"/>
    <property type="evidence" value="ECO:0007669"/>
    <property type="project" value="UniProtKB-SubCell"/>
</dbReference>
<dbReference type="Proteomes" id="UP001205748">
    <property type="component" value="Unassembled WGS sequence"/>
</dbReference>
<keyword evidence="3" id="KW-1003">Cell membrane</keyword>
<evidence type="ECO:0000313" key="9">
    <source>
        <dbReference type="EMBL" id="MCR1899331.1"/>
    </source>
</evidence>
<feature type="transmembrane region" description="Helical" evidence="7">
    <location>
        <begin position="32"/>
        <end position="54"/>
    </location>
</feature>
<proteinExistence type="inferred from homology"/>
<feature type="domain" description="ABC transmembrane type-1" evidence="8">
    <location>
        <begin position="93"/>
        <end position="284"/>
    </location>
</feature>
<dbReference type="AlphaFoldDB" id="A0AAE3HEY0"/>
<reference evidence="9" key="1">
    <citation type="submission" date="2022-07" db="EMBL/GenBank/DDBJ databases">
        <title>Enhanced cultured diversity of the mouse gut microbiota enables custom-made synthetic communities.</title>
        <authorList>
            <person name="Afrizal A."/>
        </authorList>
    </citation>
    <scope>NUCLEOTIDE SEQUENCE</scope>
    <source>
        <strain evidence="9">DSM 28593</strain>
    </source>
</reference>
<evidence type="ECO:0000256" key="4">
    <source>
        <dbReference type="ARBA" id="ARBA00022692"/>
    </source>
</evidence>